<accession>A0A1G1XRJ8</accession>
<dbReference type="Proteomes" id="UP000176260">
    <property type="component" value="Unassembled WGS sequence"/>
</dbReference>
<evidence type="ECO:0000313" key="2">
    <source>
        <dbReference type="Proteomes" id="UP000176260"/>
    </source>
</evidence>
<protein>
    <submittedName>
        <fullName evidence="1">Uncharacterized protein</fullName>
    </submittedName>
</protein>
<evidence type="ECO:0000313" key="1">
    <source>
        <dbReference type="EMBL" id="OGY42705.1"/>
    </source>
</evidence>
<proteinExistence type="predicted"/>
<dbReference type="AlphaFoldDB" id="A0A1G1XRJ8"/>
<comment type="caution">
    <text evidence="1">The sequence shown here is derived from an EMBL/GenBank/DDBJ whole genome shotgun (WGS) entry which is preliminary data.</text>
</comment>
<name>A0A1G1XRJ8_9BACT</name>
<gene>
    <name evidence="1" type="ORF">A2Y67_01425</name>
</gene>
<reference evidence="1 2" key="1">
    <citation type="journal article" date="2016" name="Nat. Commun.">
        <title>Thousands of microbial genomes shed light on interconnected biogeochemical processes in an aquifer system.</title>
        <authorList>
            <person name="Anantharaman K."/>
            <person name="Brown C.T."/>
            <person name="Hug L.A."/>
            <person name="Sharon I."/>
            <person name="Castelle C.J."/>
            <person name="Probst A.J."/>
            <person name="Thomas B.C."/>
            <person name="Singh A."/>
            <person name="Wilkins M.J."/>
            <person name="Karaoz U."/>
            <person name="Brodie E.L."/>
            <person name="Williams K.H."/>
            <person name="Hubbard S.S."/>
            <person name="Banfield J.F."/>
        </authorList>
    </citation>
    <scope>NUCLEOTIDE SEQUENCE [LARGE SCALE GENOMIC DNA]</scope>
</reference>
<organism evidence="1 2">
    <name type="scientific">Candidatus Buchananbacteria bacterium RBG_13_39_9</name>
    <dbReference type="NCBI Taxonomy" id="1797531"/>
    <lineage>
        <taxon>Bacteria</taxon>
        <taxon>Candidatus Buchananiibacteriota</taxon>
    </lineage>
</organism>
<dbReference type="EMBL" id="MHIA01000008">
    <property type="protein sequence ID" value="OGY42705.1"/>
    <property type="molecule type" value="Genomic_DNA"/>
</dbReference>
<sequence>MKFEADVKRKKLWKLIIRLSKINSLEYFEGKKHTKITCIHNGRITMLPRHKIIIKYTANEILGQLKDMGFTDEDIENNYK</sequence>